<evidence type="ECO:0000313" key="1">
    <source>
        <dbReference type="EMBL" id="GAK32068.1"/>
    </source>
</evidence>
<dbReference type="STRING" id="1329250.WOSG25_290020"/>
<dbReference type="Proteomes" id="UP000030643">
    <property type="component" value="Unassembled WGS sequence"/>
</dbReference>
<dbReference type="RefSeq" id="WP_027699932.1">
    <property type="nucleotide sequence ID" value="NZ_DF820512.1"/>
</dbReference>
<proteinExistence type="predicted"/>
<organism evidence="1 2">
    <name type="scientific">Weissella oryzae (strain DSM 25784 / JCM 18191 / LMG 30913 / SG25)</name>
    <dbReference type="NCBI Taxonomy" id="1329250"/>
    <lineage>
        <taxon>Bacteria</taxon>
        <taxon>Bacillati</taxon>
        <taxon>Bacillota</taxon>
        <taxon>Bacilli</taxon>
        <taxon>Lactobacillales</taxon>
        <taxon>Lactobacillaceae</taxon>
        <taxon>Weissella</taxon>
    </lineage>
</organism>
<sequence length="88" mass="10330">MAKLYAVRAMDNLEQSYRYILKKSWHGYQFSKTPKLLFNSFDGAAAFMNKFAQANARTNSGRVTYDLDIVELSEKVVFKYVDLFKSRW</sequence>
<dbReference type="EMBL" id="DF820512">
    <property type="protein sequence ID" value="GAK32068.1"/>
    <property type="molecule type" value="Genomic_DNA"/>
</dbReference>
<dbReference type="AlphaFoldDB" id="A0A069CXT4"/>
<keyword evidence="2" id="KW-1185">Reference proteome</keyword>
<gene>
    <name evidence="1" type="ORF">WOSG25_290020</name>
</gene>
<reference evidence="2" key="1">
    <citation type="journal article" date="2014" name="Genome Announc.">
        <title>Draft genome sequence of Weissella oryzae SG25T, isolated from fermented rice grains.</title>
        <authorList>
            <person name="Tanizawa Y."/>
            <person name="Fujisawa T."/>
            <person name="Mochizuki T."/>
            <person name="Kaminuma E."/>
            <person name="Suzuki Y."/>
            <person name="Nakamura Y."/>
            <person name="Tohno M."/>
        </authorList>
    </citation>
    <scope>NUCLEOTIDE SEQUENCE [LARGE SCALE GENOMIC DNA]</scope>
    <source>
        <strain evidence="2">DSM 25784 / JCM 18191 / LMG 30913 / SG25</strain>
    </source>
</reference>
<name>A0A069CXT4_WEIOS</name>
<accession>A0A069CXT4</accession>
<evidence type="ECO:0000313" key="2">
    <source>
        <dbReference type="Proteomes" id="UP000030643"/>
    </source>
</evidence>
<protein>
    <submittedName>
        <fullName evidence="1">Uncharacterized protein</fullName>
    </submittedName>
</protein>